<dbReference type="Pfam" id="PF13023">
    <property type="entry name" value="HD_3"/>
    <property type="match status" value="1"/>
</dbReference>
<dbReference type="AlphaFoldDB" id="W0E886"/>
<dbReference type="Gene3D" id="1.10.3210.10">
    <property type="entry name" value="Hypothetical protein af1432"/>
    <property type="match status" value="1"/>
</dbReference>
<keyword evidence="5" id="KW-1185">Reference proteome</keyword>
<dbReference type="STRING" id="871968.DESME_08340"/>
<dbReference type="Proteomes" id="UP000010847">
    <property type="component" value="Chromosome"/>
</dbReference>
<name>W0E886_9FIRM</name>
<sequence length="197" mass="23120">MFNERFKKQLDFILEIDKLKQIYRQNLVTGTKRNENDAEHSWHLAMMAILLSEYAAEQEINVLHVVKMVLIHDLVEIDAGDTFAYDEEGYQDKEEREQKAAHRLFNILPTDQAEEMMELWREFEAMETPEAGFAASLDRFQPLLLNYNTDGHTWKKPGVSSQKVFKRIEPARIQAPQIWEYATDLIETSVEKGMLKR</sequence>
<keyword evidence="1" id="KW-0479">Metal-binding</keyword>
<proteinExistence type="predicted"/>
<dbReference type="InterPro" id="IPR039356">
    <property type="entry name" value="YfbR/HDDC2"/>
</dbReference>
<organism evidence="4 5">
    <name type="scientific">Desulfitobacterium metallireducens DSM 15288</name>
    <dbReference type="NCBI Taxonomy" id="871968"/>
    <lineage>
        <taxon>Bacteria</taxon>
        <taxon>Bacillati</taxon>
        <taxon>Bacillota</taxon>
        <taxon>Clostridia</taxon>
        <taxon>Eubacteriales</taxon>
        <taxon>Desulfitobacteriaceae</taxon>
        <taxon>Desulfitobacterium</taxon>
    </lineage>
</organism>
<dbReference type="OrthoDB" id="9796032at2"/>
<dbReference type="EMBL" id="CP007032">
    <property type="protein sequence ID" value="AHF07080.1"/>
    <property type="molecule type" value="Genomic_DNA"/>
</dbReference>
<dbReference type="RefSeq" id="WP_006717174.1">
    <property type="nucleotide sequence ID" value="NZ_CP007032.1"/>
</dbReference>
<evidence type="ECO:0000256" key="2">
    <source>
        <dbReference type="ARBA" id="ARBA00022801"/>
    </source>
</evidence>
<keyword evidence="2 4" id="KW-0378">Hydrolase</keyword>
<accession>W0E886</accession>
<dbReference type="KEGG" id="dmt:DESME_08340"/>
<dbReference type="GO" id="GO:0002953">
    <property type="term" value="F:5'-deoxynucleotidase activity"/>
    <property type="evidence" value="ECO:0007669"/>
    <property type="project" value="InterPro"/>
</dbReference>
<evidence type="ECO:0000259" key="3">
    <source>
        <dbReference type="Pfam" id="PF13023"/>
    </source>
</evidence>
<reference evidence="4 5" key="1">
    <citation type="submission" date="2013-12" db="EMBL/GenBank/DDBJ databases">
        <authorList>
            <consortium name="DOE Joint Genome Institute"/>
            <person name="Smidt H."/>
            <person name="Huntemann M."/>
            <person name="Han J."/>
            <person name="Chen A."/>
            <person name="Kyrpides N."/>
            <person name="Mavromatis K."/>
            <person name="Markowitz V."/>
            <person name="Palaniappan K."/>
            <person name="Ivanova N."/>
            <person name="Schaumberg A."/>
            <person name="Pati A."/>
            <person name="Liolios K."/>
            <person name="Nordberg H.P."/>
            <person name="Cantor M.N."/>
            <person name="Hua S.X."/>
            <person name="Woyke T."/>
        </authorList>
    </citation>
    <scope>NUCLEOTIDE SEQUENCE [LARGE SCALE GENOMIC DNA]</scope>
    <source>
        <strain evidence="5">DSM 15288</strain>
    </source>
</reference>
<dbReference type="HOGENOM" id="CLU_039453_5_1_9"/>
<dbReference type="SUPFAM" id="SSF109604">
    <property type="entry name" value="HD-domain/PDEase-like"/>
    <property type="match status" value="1"/>
</dbReference>
<dbReference type="PANTHER" id="PTHR11845:SF13">
    <property type="entry name" value="5'-DEOXYNUCLEOTIDASE HDDC2"/>
    <property type="match status" value="1"/>
</dbReference>
<dbReference type="PANTHER" id="PTHR11845">
    <property type="entry name" value="5'-DEOXYNUCLEOTIDASE HDDC2"/>
    <property type="match status" value="1"/>
</dbReference>
<protein>
    <submittedName>
        <fullName evidence="4">Phosphohydrolase</fullName>
    </submittedName>
</protein>
<evidence type="ECO:0000313" key="4">
    <source>
        <dbReference type="EMBL" id="AHF07080.1"/>
    </source>
</evidence>
<dbReference type="InterPro" id="IPR006674">
    <property type="entry name" value="HD_domain"/>
</dbReference>
<evidence type="ECO:0000256" key="1">
    <source>
        <dbReference type="ARBA" id="ARBA00022723"/>
    </source>
</evidence>
<evidence type="ECO:0000313" key="5">
    <source>
        <dbReference type="Proteomes" id="UP000010847"/>
    </source>
</evidence>
<gene>
    <name evidence="4" type="ORF">DESME_08340</name>
</gene>
<dbReference type="GO" id="GO:0046872">
    <property type="term" value="F:metal ion binding"/>
    <property type="evidence" value="ECO:0007669"/>
    <property type="project" value="UniProtKB-KW"/>
</dbReference>
<dbReference type="GO" id="GO:0005737">
    <property type="term" value="C:cytoplasm"/>
    <property type="evidence" value="ECO:0007669"/>
    <property type="project" value="TreeGrafter"/>
</dbReference>
<dbReference type="eggNOG" id="COG1896">
    <property type="taxonomic scope" value="Bacteria"/>
</dbReference>
<feature type="domain" description="HD" evidence="3">
    <location>
        <begin position="16"/>
        <end position="179"/>
    </location>
</feature>